<dbReference type="InterPro" id="IPR006311">
    <property type="entry name" value="TAT_signal"/>
</dbReference>
<protein>
    <submittedName>
        <fullName evidence="2">Sugar ABC transporter substrate-binding protein</fullName>
    </submittedName>
</protein>
<evidence type="ECO:0000313" key="2">
    <source>
        <dbReference type="EMBL" id="GIM96195.1"/>
    </source>
</evidence>
<reference evidence="2 3" key="1">
    <citation type="submission" date="2021-03" db="EMBL/GenBank/DDBJ databases">
        <title>Whole genome shotgun sequence of Actinoplanes toevensis NBRC 105298.</title>
        <authorList>
            <person name="Komaki H."/>
            <person name="Tamura T."/>
        </authorList>
    </citation>
    <scope>NUCLEOTIDE SEQUENCE [LARGE SCALE GENOMIC DNA]</scope>
    <source>
        <strain evidence="2 3">NBRC 105298</strain>
    </source>
</reference>
<dbReference type="InterPro" id="IPR006059">
    <property type="entry name" value="SBP"/>
</dbReference>
<dbReference type="Gene3D" id="3.40.190.10">
    <property type="entry name" value="Periplasmic binding protein-like II"/>
    <property type="match status" value="1"/>
</dbReference>
<keyword evidence="3" id="KW-1185">Reference proteome</keyword>
<dbReference type="Proteomes" id="UP000677082">
    <property type="component" value="Unassembled WGS sequence"/>
</dbReference>
<dbReference type="PANTHER" id="PTHR43649:SF12">
    <property type="entry name" value="DIACETYLCHITOBIOSE BINDING PROTEIN DASA"/>
    <property type="match status" value="1"/>
</dbReference>
<dbReference type="Pfam" id="PF01547">
    <property type="entry name" value="SBP_bac_1"/>
    <property type="match status" value="1"/>
</dbReference>
<dbReference type="AlphaFoldDB" id="A0A920BPH9"/>
<dbReference type="PROSITE" id="PS51318">
    <property type="entry name" value="TAT"/>
    <property type="match status" value="1"/>
</dbReference>
<dbReference type="InterPro" id="IPR050490">
    <property type="entry name" value="Bact_solute-bd_prot1"/>
</dbReference>
<gene>
    <name evidence="2" type="ORF">Ato02nite_079880</name>
</gene>
<accession>A0A920BPH9</accession>
<dbReference type="EMBL" id="BOQN01000107">
    <property type="protein sequence ID" value="GIM96195.1"/>
    <property type="molecule type" value="Genomic_DNA"/>
</dbReference>
<dbReference type="RefSeq" id="WP_213011865.1">
    <property type="nucleotide sequence ID" value="NZ_BOQN01000107.1"/>
</dbReference>
<organism evidence="2 3">
    <name type="scientific">Paractinoplanes toevensis</name>
    <dbReference type="NCBI Taxonomy" id="571911"/>
    <lineage>
        <taxon>Bacteria</taxon>
        <taxon>Bacillati</taxon>
        <taxon>Actinomycetota</taxon>
        <taxon>Actinomycetes</taxon>
        <taxon>Micromonosporales</taxon>
        <taxon>Micromonosporaceae</taxon>
        <taxon>Paractinoplanes</taxon>
    </lineage>
</organism>
<feature type="chain" id="PRO_5037623834" evidence="1">
    <location>
        <begin position="28"/>
        <end position="444"/>
    </location>
</feature>
<dbReference type="CDD" id="cd14748">
    <property type="entry name" value="PBP2_UgpB"/>
    <property type="match status" value="1"/>
</dbReference>
<feature type="signal peptide" evidence="1">
    <location>
        <begin position="1"/>
        <end position="27"/>
    </location>
</feature>
<keyword evidence="1" id="KW-0732">Signal</keyword>
<dbReference type="SUPFAM" id="SSF53850">
    <property type="entry name" value="Periplasmic binding protein-like II"/>
    <property type="match status" value="1"/>
</dbReference>
<dbReference type="PANTHER" id="PTHR43649">
    <property type="entry name" value="ARABINOSE-BINDING PROTEIN-RELATED"/>
    <property type="match status" value="1"/>
</dbReference>
<evidence type="ECO:0000313" key="3">
    <source>
        <dbReference type="Proteomes" id="UP000677082"/>
    </source>
</evidence>
<comment type="caution">
    <text evidence="2">The sequence shown here is derived from an EMBL/GenBank/DDBJ whole genome shotgun (WGS) entry which is preliminary data.</text>
</comment>
<evidence type="ECO:0000256" key="1">
    <source>
        <dbReference type="SAM" id="SignalP"/>
    </source>
</evidence>
<sequence length="444" mass="47377">MNPSASSFSRRRFLALTGGAGSAVALAACGGTSKAPTAAPAGGNGGASYSGPNVTISFWNGWTGSDGQTAQKMVDQFNKENPAVQVKMNVFQWADFYQKLPAAVQSGNGPDVGAMHIDDMPTQAAQQVIVPIDDIANALGLKESDYAPAVWNGGVYQGKRYGIPIDVHNLGLYYNKTVMEKAGLDPSKPPTTKDEYMTQLDTLKSKGIQGSWVSPFQFTGGFQFESLLWQFGGDVFSSDNSSATWNADPGVQALTWMVDLVKNGYSPKNVGQDADYLSLKNGKNVFNWQGIWQVNDVAALTAFEIGTAPLPKIGSTGGVWGNSHQFVLPRKKDNDANKANASRFFINWFTQHSADWAKSAKVPAENELAQGADFKAIPGLQSFAEDVQFTHFPPSVAGIGDALAQLYTGVQSAVLLKQDPAAALNSAADKANKILADNKKKYGA</sequence>
<name>A0A920BPH9_9ACTN</name>
<proteinExistence type="predicted"/>